<protein>
    <recommendedName>
        <fullName evidence="4">Spore coat protein U domain-containing protein</fullName>
    </recommendedName>
</protein>
<sequence length="171" mass="17508">MMTTAVPPVIGLMAGSLALAAANSNAQAACPIQLAVYGEAQSGAEIDFTPAGPSATITNAFRMILDNNVVLDGIAMWTEGSAARPHGSLMYKCPTGDVTGEELAACTVWEGVIYSADEKGGVGLLPAEGADAPKSLIFPDLGPSLEMSAAYGPAGFSKVPWDIFVLKGCQE</sequence>
<evidence type="ECO:0000313" key="3">
    <source>
        <dbReference type="Proteomes" id="UP000045285"/>
    </source>
</evidence>
<feature type="chain" id="PRO_5001854381" description="Spore coat protein U domain-containing protein" evidence="1">
    <location>
        <begin position="29"/>
        <end position="171"/>
    </location>
</feature>
<evidence type="ECO:0000256" key="1">
    <source>
        <dbReference type="SAM" id="SignalP"/>
    </source>
</evidence>
<dbReference type="Proteomes" id="UP000045285">
    <property type="component" value="Unassembled WGS sequence"/>
</dbReference>
<keyword evidence="1" id="KW-0732">Signal</keyword>
<accession>A0A090E6Q3</accession>
<dbReference type="AlphaFoldDB" id="A0A090E6Q3"/>
<feature type="signal peptide" evidence="1">
    <location>
        <begin position="1"/>
        <end position="28"/>
    </location>
</feature>
<reference evidence="3" key="1">
    <citation type="submission" date="2014-08" db="EMBL/GenBank/DDBJ databases">
        <authorList>
            <person name="Moulin L."/>
        </authorList>
    </citation>
    <scope>NUCLEOTIDE SEQUENCE [LARGE SCALE GENOMIC DNA]</scope>
</reference>
<proteinExistence type="predicted"/>
<evidence type="ECO:0000313" key="2">
    <source>
        <dbReference type="EMBL" id="CDX22755.1"/>
    </source>
</evidence>
<name>A0A090E6Q3_MESPL</name>
<dbReference type="STRING" id="69974.MPLDJ20_270028"/>
<keyword evidence="3" id="KW-1185">Reference proteome</keyword>
<organism evidence="2 3">
    <name type="scientific">Mesorhizobium plurifarium</name>
    <dbReference type="NCBI Taxonomy" id="69974"/>
    <lineage>
        <taxon>Bacteria</taxon>
        <taxon>Pseudomonadati</taxon>
        <taxon>Pseudomonadota</taxon>
        <taxon>Alphaproteobacteria</taxon>
        <taxon>Hyphomicrobiales</taxon>
        <taxon>Phyllobacteriaceae</taxon>
        <taxon>Mesorhizobium</taxon>
    </lineage>
</organism>
<evidence type="ECO:0008006" key="4">
    <source>
        <dbReference type="Google" id="ProtNLM"/>
    </source>
</evidence>
<dbReference type="EMBL" id="CCMZ01000034">
    <property type="protein sequence ID" value="CDX22755.1"/>
    <property type="molecule type" value="Genomic_DNA"/>
</dbReference>
<gene>
    <name evidence="2" type="ORF">MPL3356_40078</name>
</gene>